<dbReference type="GO" id="GO:0031047">
    <property type="term" value="P:regulatory ncRNA-mediated gene silencing"/>
    <property type="evidence" value="ECO:0007669"/>
    <property type="project" value="InterPro"/>
</dbReference>
<feature type="region of interest" description="Disordered" evidence="1">
    <location>
        <begin position="1"/>
        <end position="97"/>
    </location>
</feature>
<evidence type="ECO:0000313" key="2">
    <source>
        <dbReference type="EMBL" id="OTA02833.1"/>
    </source>
</evidence>
<accession>A0A2H2Z544</accession>
<protein>
    <submittedName>
        <fullName evidence="2">Argonaute siRNA chaperone (ARC) complex subunit</fullName>
    </submittedName>
</protein>
<keyword evidence="3" id="KW-1185">Reference proteome</keyword>
<dbReference type="EMBL" id="LFMI01000361">
    <property type="protein sequence ID" value="OTA02833.1"/>
    <property type="molecule type" value="Genomic_DNA"/>
</dbReference>
<dbReference type="AlphaFoldDB" id="A0A2H2Z544"/>
<proteinExistence type="predicted"/>
<sequence>MAPPAKDGDDTLMRDATMNEPMPDIDESVAPTKHLLQGEIAAESEDDAYDDVEDDAPDAPITPAQLSAPRKKRKRSKKTTASRGPTALPKSRGNGFEEYFADPPMTPAEAMQEKQEIYAPDIPFERRIESCIQRFRSRRRIQARRATYLNDYLFLGGVDTNPSAYTGLDQKDLKQLTPAQRREATARDVVYDGSGAGDRFYDGDKTKWTVDFAGVAAGFFSTRLIVLTGLYPKPMEEAISVVENFLRYVLHHDVCPEYEDNVKKALDICQMARDEWTALNTLQTALPGVFNPAATELFVEFDTHSWDSSHFRVPEGFDAKSVFYSSIAMLDDSKMFEHLAGRAVKLVDQYECALEVTAVHLPTEEVIQRFKKLAITAPGDRTLRLMPVGKLTLQPATVEDGWVQQGTAHPLQGKKIDLYFEQNILESLKPGIKMVLDIGELGADVCFVKSIQKIMPTFYTFLPQELMVQFKLPQENDRPAPSVQNPTMEDNQGAEE</sequence>
<comment type="caution">
    <text evidence="2">The sequence shown here is derived from an EMBL/GenBank/DDBJ whole genome shotgun (WGS) entry which is preliminary data.</text>
</comment>
<feature type="compositionally biased region" description="Basic residues" evidence="1">
    <location>
        <begin position="69"/>
        <end position="80"/>
    </location>
</feature>
<feature type="compositionally biased region" description="Basic and acidic residues" evidence="1">
    <location>
        <begin position="1"/>
        <end position="13"/>
    </location>
</feature>
<evidence type="ECO:0000256" key="1">
    <source>
        <dbReference type="SAM" id="MobiDB-lite"/>
    </source>
</evidence>
<feature type="region of interest" description="Disordered" evidence="1">
    <location>
        <begin position="476"/>
        <end position="496"/>
    </location>
</feature>
<gene>
    <name evidence="2" type="ORF">A9Z42_0032430</name>
</gene>
<reference evidence="2 3" key="1">
    <citation type="journal article" date="2015" name="Genome Announc.">
        <title>Genome sequence and annotation of Trichoderma parareesei, the ancestor of the cellulase producer Trichoderma reesei.</title>
        <authorList>
            <person name="Yang D."/>
            <person name="Pomraning K."/>
            <person name="Kopchinskiy A."/>
            <person name="Karimi Aghcheh R."/>
            <person name="Atanasova L."/>
            <person name="Chenthamara K."/>
            <person name="Baker S.E."/>
            <person name="Zhang R."/>
            <person name="Shen Q."/>
            <person name="Freitag M."/>
            <person name="Kubicek C.P."/>
            <person name="Druzhinina I.S."/>
        </authorList>
    </citation>
    <scope>NUCLEOTIDE SEQUENCE [LARGE SCALE GENOMIC DNA]</scope>
    <source>
        <strain evidence="2 3">CBS 125925</strain>
    </source>
</reference>
<dbReference type="OrthoDB" id="435402at2759"/>
<feature type="compositionally biased region" description="Acidic residues" evidence="1">
    <location>
        <begin position="42"/>
        <end position="57"/>
    </location>
</feature>
<dbReference type="Pfam" id="PF09692">
    <property type="entry name" value="Arb1"/>
    <property type="match status" value="1"/>
</dbReference>
<evidence type="ECO:0000313" key="3">
    <source>
        <dbReference type="Proteomes" id="UP000219286"/>
    </source>
</evidence>
<organism evidence="2 3">
    <name type="scientific">Trichoderma parareesei</name>
    <name type="common">Filamentous fungus</name>
    <dbReference type="NCBI Taxonomy" id="858221"/>
    <lineage>
        <taxon>Eukaryota</taxon>
        <taxon>Fungi</taxon>
        <taxon>Dikarya</taxon>
        <taxon>Ascomycota</taxon>
        <taxon>Pezizomycotina</taxon>
        <taxon>Sordariomycetes</taxon>
        <taxon>Hypocreomycetidae</taxon>
        <taxon>Hypocreales</taxon>
        <taxon>Hypocreaceae</taxon>
        <taxon>Trichoderma</taxon>
    </lineage>
</organism>
<dbReference type="InterPro" id="IPR018606">
    <property type="entry name" value="Arb1"/>
</dbReference>
<dbReference type="Proteomes" id="UP000219286">
    <property type="component" value="Unassembled WGS sequence"/>
</dbReference>
<name>A0A2H2Z544_TRIPA</name>
<dbReference type="GO" id="GO:0033167">
    <property type="term" value="C:ARC complex"/>
    <property type="evidence" value="ECO:0007669"/>
    <property type="project" value="InterPro"/>
</dbReference>